<feature type="transmembrane region" description="Helical" evidence="2">
    <location>
        <begin position="182"/>
        <end position="202"/>
    </location>
</feature>
<evidence type="ECO:0000256" key="2">
    <source>
        <dbReference type="SAM" id="Phobius"/>
    </source>
</evidence>
<dbReference type="AlphaFoldDB" id="A0A517TFC6"/>
<dbReference type="OrthoDB" id="284449at2"/>
<organism evidence="3 4">
    <name type="scientific">Calycomorphotria hydatis</name>
    <dbReference type="NCBI Taxonomy" id="2528027"/>
    <lineage>
        <taxon>Bacteria</taxon>
        <taxon>Pseudomonadati</taxon>
        <taxon>Planctomycetota</taxon>
        <taxon>Planctomycetia</taxon>
        <taxon>Planctomycetales</taxon>
        <taxon>Planctomycetaceae</taxon>
        <taxon>Calycomorphotria</taxon>
    </lineage>
</organism>
<accession>A0A517TFC6</accession>
<dbReference type="InterPro" id="IPR010331">
    <property type="entry name" value="ExoD"/>
</dbReference>
<sequence>MTSTQTEEPDTTSKNETLEQVVDDTQQETNGEKVTVGDLMDAIENRGYGPLLLIPAFISISPIGAIPGVSIVTGLLIFLIAGQMIFRSGHPWIPERLENFEFSKERYDRGIEKSRPWIKWIDGFISERWELMTTGPMHYVLAVVMMALSITYIPLALVPMGVFIPGLANTFFAIGITARDGMVITFGLIASAAAFFVMIYFWPF</sequence>
<dbReference type="RefSeq" id="WP_145266735.1">
    <property type="nucleotide sequence ID" value="NZ_CP036316.1"/>
</dbReference>
<protein>
    <submittedName>
        <fullName evidence="3">Exopolysaccharide synthesis, ExoD</fullName>
    </submittedName>
</protein>
<evidence type="ECO:0000256" key="1">
    <source>
        <dbReference type="SAM" id="MobiDB-lite"/>
    </source>
</evidence>
<evidence type="ECO:0000313" key="3">
    <source>
        <dbReference type="EMBL" id="QDT67074.1"/>
    </source>
</evidence>
<dbReference type="KEGG" id="chya:V22_43470"/>
<proteinExistence type="predicted"/>
<dbReference type="Proteomes" id="UP000319976">
    <property type="component" value="Chromosome"/>
</dbReference>
<keyword evidence="2" id="KW-0812">Transmembrane</keyword>
<keyword evidence="2" id="KW-1133">Transmembrane helix</keyword>
<name>A0A517TFC6_9PLAN</name>
<dbReference type="PANTHER" id="PTHR41795">
    <property type="entry name" value="EXOPOLYSACCHARIDE SYNTHESIS PROTEIN"/>
    <property type="match status" value="1"/>
</dbReference>
<keyword evidence="4" id="KW-1185">Reference proteome</keyword>
<dbReference type="PIRSF" id="PIRSF033239">
    <property type="entry name" value="ExoD"/>
    <property type="match status" value="1"/>
</dbReference>
<dbReference type="EMBL" id="CP036316">
    <property type="protein sequence ID" value="QDT67074.1"/>
    <property type="molecule type" value="Genomic_DNA"/>
</dbReference>
<gene>
    <name evidence="3" type="ORF">V22_43470</name>
</gene>
<feature type="transmembrane region" description="Helical" evidence="2">
    <location>
        <begin position="139"/>
        <end position="162"/>
    </location>
</feature>
<dbReference type="Pfam" id="PF06055">
    <property type="entry name" value="ExoD"/>
    <property type="match status" value="1"/>
</dbReference>
<dbReference type="PANTHER" id="PTHR41795:SF1">
    <property type="entry name" value="EXOPOLYSACCHARIDE SYNTHESIS PROTEIN"/>
    <property type="match status" value="1"/>
</dbReference>
<reference evidence="3 4" key="1">
    <citation type="submission" date="2019-02" db="EMBL/GenBank/DDBJ databases">
        <title>Deep-cultivation of Planctomycetes and their phenomic and genomic characterization uncovers novel biology.</title>
        <authorList>
            <person name="Wiegand S."/>
            <person name="Jogler M."/>
            <person name="Boedeker C."/>
            <person name="Pinto D."/>
            <person name="Vollmers J."/>
            <person name="Rivas-Marin E."/>
            <person name="Kohn T."/>
            <person name="Peeters S.H."/>
            <person name="Heuer A."/>
            <person name="Rast P."/>
            <person name="Oberbeckmann S."/>
            <person name="Bunk B."/>
            <person name="Jeske O."/>
            <person name="Meyerdierks A."/>
            <person name="Storesund J.E."/>
            <person name="Kallscheuer N."/>
            <person name="Luecker S."/>
            <person name="Lage O.M."/>
            <person name="Pohl T."/>
            <person name="Merkel B.J."/>
            <person name="Hornburger P."/>
            <person name="Mueller R.-W."/>
            <person name="Bruemmer F."/>
            <person name="Labrenz M."/>
            <person name="Spormann A.M."/>
            <person name="Op den Camp H."/>
            <person name="Overmann J."/>
            <person name="Amann R."/>
            <person name="Jetten M.S.M."/>
            <person name="Mascher T."/>
            <person name="Medema M.H."/>
            <person name="Devos D.P."/>
            <person name="Kaster A.-K."/>
            <person name="Ovreas L."/>
            <person name="Rohde M."/>
            <person name="Galperin M.Y."/>
            <person name="Jogler C."/>
        </authorList>
    </citation>
    <scope>NUCLEOTIDE SEQUENCE [LARGE SCALE GENOMIC DNA]</scope>
    <source>
        <strain evidence="3 4">V22</strain>
    </source>
</reference>
<evidence type="ECO:0000313" key="4">
    <source>
        <dbReference type="Proteomes" id="UP000319976"/>
    </source>
</evidence>
<feature type="transmembrane region" description="Helical" evidence="2">
    <location>
        <begin position="56"/>
        <end position="81"/>
    </location>
</feature>
<keyword evidence="2" id="KW-0472">Membrane</keyword>
<feature type="region of interest" description="Disordered" evidence="1">
    <location>
        <begin position="1"/>
        <end position="28"/>
    </location>
</feature>